<dbReference type="FunFam" id="3.40.50.11060:FF:000001">
    <property type="entry name" value="GTPase HflX"/>
    <property type="match status" value="1"/>
</dbReference>
<dbReference type="SUPFAM" id="SSF52540">
    <property type="entry name" value="P-loop containing nucleoside triphosphate hydrolases"/>
    <property type="match status" value="1"/>
</dbReference>
<dbReference type="Pfam" id="PF01926">
    <property type="entry name" value="MMR_HSR1"/>
    <property type="match status" value="1"/>
</dbReference>
<dbReference type="Gene3D" id="3.40.50.300">
    <property type="entry name" value="P-loop containing nucleotide triphosphate hydrolases"/>
    <property type="match status" value="1"/>
</dbReference>
<dbReference type="HAMAP" id="MF_00900">
    <property type="entry name" value="GTPase_HflX"/>
    <property type="match status" value="1"/>
</dbReference>
<proteinExistence type="inferred from homology"/>
<feature type="domain" description="Hflx-type G" evidence="8">
    <location>
        <begin position="362"/>
        <end position="539"/>
    </location>
</feature>
<organism evidence="9 10">
    <name type="scientific">Clostridium cochlearium</name>
    <dbReference type="NCBI Taxonomy" id="1494"/>
    <lineage>
        <taxon>Bacteria</taxon>
        <taxon>Bacillati</taxon>
        <taxon>Bacillota</taxon>
        <taxon>Clostridia</taxon>
        <taxon>Eubacteriales</taxon>
        <taxon>Clostridiaceae</taxon>
        <taxon>Clostridium</taxon>
    </lineage>
</organism>
<evidence type="ECO:0000259" key="8">
    <source>
        <dbReference type="PROSITE" id="PS51705"/>
    </source>
</evidence>
<reference evidence="9 10" key="1">
    <citation type="submission" date="2018-06" db="EMBL/GenBank/DDBJ databases">
        <authorList>
            <consortium name="Pathogen Informatics"/>
            <person name="Doyle S."/>
        </authorList>
    </citation>
    <scope>NUCLEOTIDE SEQUENCE [LARGE SCALE GENOMIC DNA]</scope>
    <source>
        <strain evidence="9 10">NCTC13028</strain>
    </source>
</reference>
<dbReference type="InterPro" id="IPR006073">
    <property type="entry name" value="GTP-bd"/>
</dbReference>
<evidence type="ECO:0000256" key="2">
    <source>
        <dbReference type="ARBA" id="ARBA00022723"/>
    </source>
</evidence>
<dbReference type="Proteomes" id="UP000250223">
    <property type="component" value="Unassembled WGS sequence"/>
</dbReference>
<dbReference type="Gene3D" id="6.10.250.2860">
    <property type="match status" value="1"/>
</dbReference>
<evidence type="ECO:0000256" key="5">
    <source>
        <dbReference type="ARBA" id="ARBA00023134"/>
    </source>
</evidence>
<dbReference type="PANTHER" id="PTHR10229:SF0">
    <property type="entry name" value="GTP-BINDING PROTEIN 6-RELATED"/>
    <property type="match status" value="1"/>
</dbReference>
<dbReference type="InterPro" id="IPR042108">
    <property type="entry name" value="GTPase_HflX_N_sf"/>
</dbReference>
<comment type="similarity">
    <text evidence="6">Belongs to the TRAFAC class OBG-HflX-like GTPase superfamily. HflX GTPase family.</text>
</comment>
<name>A0A2X2W244_CLOCO</name>
<dbReference type="InterPro" id="IPR030394">
    <property type="entry name" value="G_HFLX_dom"/>
</dbReference>
<dbReference type="NCBIfam" id="TIGR03156">
    <property type="entry name" value="GTP_HflX"/>
    <property type="match status" value="1"/>
</dbReference>
<dbReference type="GO" id="GO:0003924">
    <property type="term" value="F:GTPase activity"/>
    <property type="evidence" value="ECO:0007669"/>
    <property type="project" value="UniProtKB-UniRule"/>
</dbReference>
<dbReference type="Pfam" id="PF16360">
    <property type="entry name" value="GTP-bdg_M"/>
    <property type="match status" value="1"/>
</dbReference>
<dbReference type="PANTHER" id="PTHR10229">
    <property type="entry name" value="GTP-BINDING PROTEIN HFLX"/>
    <property type="match status" value="1"/>
</dbReference>
<dbReference type="PROSITE" id="PS51705">
    <property type="entry name" value="G_HFLX"/>
    <property type="match status" value="1"/>
</dbReference>
<comment type="subunit">
    <text evidence="6">Monomer. Associates with the 50S ribosomal subunit.</text>
</comment>
<protein>
    <recommendedName>
        <fullName evidence="6">GTPase HflX</fullName>
    </recommendedName>
    <alternativeName>
        <fullName evidence="6">GTP-binding protein HflX</fullName>
    </alternativeName>
</protein>
<evidence type="ECO:0000256" key="1">
    <source>
        <dbReference type="ARBA" id="ARBA00022490"/>
    </source>
</evidence>
<evidence type="ECO:0000313" key="10">
    <source>
        <dbReference type="Proteomes" id="UP000250223"/>
    </source>
</evidence>
<keyword evidence="1 6" id="KW-0963">Cytoplasm</keyword>
<evidence type="ECO:0000256" key="6">
    <source>
        <dbReference type="HAMAP-Rule" id="MF_00900"/>
    </source>
</evidence>
<gene>
    <name evidence="6 9" type="primary">hflX</name>
    <name evidence="9" type="ORF">NCTC13028_01943</name>
</gene>
<dbReference type="InterPro" id="IPR027417">
    <property type="entry name" value="P-loop_NTPase"/>
</dbReference>
<dbReference type="CDD" id="cd01878">
    <property type="entry name" value="HflX"/>
    <property type="match status" value="1"/>
</dbReference>
<dbReference type="Gene3D" id="3.40.50.11060">
    <property type="entry name" value="GTPase HflX, N-terminal domain"/>
    <property type="match status" value="1"/>
</dbReference>
<evidence type="ECO:0000256" key="4">
    <source>
        <dbReference type="ARBA" id="ARBA00022842"/>
    </source>
</evidence>
<dbReference type="InterPro" id="IPR032305">
    <property type="entry name" value="GTP-bd_M"/>
</dbReference>
<keyword evidence="4" id="KW-0460">Magnesium</keyword>
<comment type="function">
    <text evidence="6">GTPase that associates with the 50S ribosomal subunit and may have a role during protein synthesis or ribosome biogenesis.</text>
</comment>
<dbReference type="GO" id="GO:0046872">
    <property type="term" value="F:metal ion binding"/>
    <property type="evidence" value="ECO:0007669"/>
    <property type="project" value="UniProtKB-KW"/>
</dbReference>
<sequence>MIYGNTEGIRNTILEKLEEIYNMEIAKDEICSKELISILAYFTDLIGREISIAINRRGNIESITLGDSSTVELPILEIKERKLSGIRIVHTHPNGNSTLSSLDLSALLKLKLDCIAAIGVMDGKVKDTTVGFCDVENDSLKYNSSKKLSVDEFLNINILERLEYIEDIIKSSKVEEDYGEKAIIVGIENEESLDELAELVRACEVSVVGRIFQKKSKMDPALYIGSGKVSEVGLLAQKTGANVVIFDDELSGSQLRNLEKYLGIKAIDRTTLILEIFSKRAKSREGKIQVELAQLKYRLPRLIGMGAVLSRTGGGIGTRGPGEQKLETDRRHIKNRIYDLTKELEKIKKIRNTQRSSRNEIPKVSLVGYTNSGKSTLRNYMYNLFQSKELNKKDSVLEADMLFATLDTTTRAINLPDNRVITLTDTVGFIRKLPHDLVESFKSTLEEVIESDLLLHVVDISSDHYLEQIEAVNNVLEELNALHKPIILLINKIDKIDKNELEIKLENLKEHEYVCISAKQGINIDILLKEIVNKLPNKLKKVEYLIPYNKQDVVAYLHRNAKVNEQKYKDNGTYICAEVDELVYNVCNEYMIK</sequence>
<dbReference type="GO" id="GO:0005525">
    <property type="term" value="F:GTP binding"/>
    <property type="evidence" value="ECO:0007669"/>
    <property type="project" value="UniProtKB-UniRule"/>
</dbReference>
<dbReference type="EMBL" id="UAWC01000024">
    <property type="protein sequence ID" value="SQB35426.1"/>
    <property type="molecule type" value="Genomic_DNA"/>
</dbReference>
<keyword evidence="7" id="KW-0175">Coiled coil</keyword>
<keyword evidence="2" id="KW-0479">Metal-binding</keyword>
<dbReference type="RefSeq" id="WP_111921640.1">
    <property type="nucleotide sequence ID" value="NZ_UAWC01000024.1"/>
</dbReference>
<dbReference type="InterPro" id="IPR016496">
    <property type="entry name" value="GTPase_HflX"/>
</dbReference>
<dbReference type="AlphaFoldDB" id="A0A2X2W244"/>
<feature type="coiled-coil region" evidence="7">
    <location>
        <begin position="462"/>
        <end position="511"/>
    </location>
</feature>
<dbReference type="GO" id="GO:0043022">
    <property type="term" value="F:ribosome binding"/>
    <property type="evidence" value="ECO:0007669"/>
    <property type="project" value="TreeGrafter"/>
</dbReference>
<keyword evidence="5 6" id="KW-0342">GTP-binding</keyword>
<evidence type="ECO:0000256" key="3">
    <source>
        <dbReference type="ARBA" id="ARBA00022741"/>
    </source>
</evidence>
<evidence type="ECO:0000313" key="9">
    <source>
        <dbReference type="EMBL" id="SQB35426.1"/>
    </source>
</evidence>
<dbReference type="InterPro" id="IPR025121">
    <property type="entry name" value="GTPase_HflX_N"/>
</dbReference>
<keyword evidence="3 6" id="KW-0547">Nucleotide-binding</keyword>
<accession>A0A2X2W244</accession>
<dbReference type="Pfam" id="PF13167">
    <property type="entry name" value="GTP-bdg_N"/>
    <property type="match status" value="1"/>
</dbReference>
<dbReference type="GO" id="GO:0005737">
    <property type="term" value="C:cytoplasm"/>
    <property type="evidence" value="ECO:0007669"/>
    <property type="project" value="UniProtKB-SubCell"/>
</dbReference>
<comment type="subcellular location">
    <subcellularLocation>
        <location evidence="6">Cytoplasm</location>
    </subcellularLocation>
    <text evidence="6">May associate with membranes.</text>
</comment>
<evidence type="ECO:0000256" key="7">
    <source>
        <dbReference type="SAM" id="Coils"/>
    </source>
</evidence>